<evidence type="ECO:0000313" key="1">
    <source>
        <dbReference type="EMBL" id="MFD2116568.1"/>
    </source>
</evidence>
<name>A0ABW4YLM5_9BACL</name>
<gene>
    <name evidence="1" type="ORF">ACFSJH_12620</name>
</gene>
<comment type="caution">
    <text evidence="1">The sequence shown here is derived from an EMBL/GenBank/DDBJ whole genome shotgun (WGS) entry which is preliminary data.</text>
</comment>
<proteinExistence type="predicted"/>
<protein>
    <recommendedName>
        <fullName evidence="3">Spore coat protein</fullName>
    </recommendedName>
</protein>
<dbReference type="RefSeq" id="WP_377772845.1">
    <property type="nucleotide sequence ID" value="NZ_JBHUHO010000030.1"/>
</dbReference>
<dbReference type="EMBL" id="JBHUHO010000030">
    <property type="protein sequence ID" value="MFD2116568.1"/>
    <property type="molecule type" value="Genomic_DNA"/>
</dbReference>
<keyword evidence="2" id="KW-1185">Reference proteome</keyword>
<accession>A0ABW4YLM5</accession>
<reference evidence="2" key="1">
    <citation type="journal article" date="2019" name="Int. J. Syst. Evol. Microbiol.">
        <title>The Global Catalogue of Microorganisms (GCM) 10K type strain sequencing project: providing services to taxonomists for standard genome sequencing and annotation.</title>
        <authorList>
            <consortium name="The Broad Institute Genomics Platform"/>
            <consortium name="The Broad Institute Genome Sequencing Center for Infectious Disease"/>
            <person name="Wu L."/>
            <person name="Ma J."/>
        </authorList>
    </citation>
    <scope>NUCLEOTIDE SEQUENCE [LARGE SCALE GENOMIC DNA]</scope>
    <source>
        <strain evidence="2">GH52</strain>
    </source>
</reference>
<evidence type="ECO:0008006" key="3">
    <source>
        <dbReference type="Google" id="ProtNLM"/>
    </source>
</evidence>
<organism evidence="1 2">
    <name type="scientific">Paenibacillus yanchengensis</name>
    <dbReference type="NCBI Taxonomy" id="2035833"/>
    <lineage>
        <taxon>Bacteria</taxon>
        <taxon>Bacillati</taxon>
        <taxon>Bacillota</taxon>
        <taxon>Bacilli</taxon>
        <taxon>Bacillales</taxon>
        <taxon>Paenibacillaceae</taxon>
        <taxon>Paenibacillus</taxon>
    </lineage>
</organism>
<sequence>MNALTAKEVEYIVDSMSNEDLLMKQCTATAMQTMDPNLKSVCEQMVTSHQNHYNTLLQCLEQHVSVAPMQTQQ</sequence>
<dbReference type="Proteomes" id="UP001597362">
    <property type="component" value="Unassembled WGS sequence"/>
</dbReference>
<evidence type="ECO:0000313" key="2">
    <source>
        <dbReference type="Proteomes" id="UP001597362"/>
    </source>
</evidence>